<dbReference type="PANTHER" id="PTHR32120:SF10">
    <property type="entry name" value="SMALL RIBOSOMAL SUBUNIT BIOGENESIS GTPASE RSGA"/>
    <property type="match status" value="1"/>
</dbReference>
<evidence type="ECO:0000256" key="2">
    <source>
        <dbReference type="ARBA" id="ARBA00022517"/>
    </source>
</evidence>
<keyword evidence="6 10" id="KW-0378">Hydrolase</keyword>
<keyword evidence="2 10" id="KW-0690">Ribosome biogenesis</keyword>
<comment type="caution">
    <text evidence="13">The sequence shown here is derived from an EMBL/GenBank/DDBJ whole genome shotgun (WGS) entry which is preliminary data.</text>
</comment>
<evidence type="ECO:0000256" key="10">
    <source>
        <dbReference type="HAMAP-Rule" id="MF_01820"/>
    </source>
</evidence>
<comment type="function">
    <text evidence="10">One of several proteins that assist in the late maturation steps of the functional core of the 30S ribosomal subunit. Helps release RbfA from mature subunits. May play a role in the assembly of ribosomal proteins into the subunit. Circularly permuted GTPase that catalyzes slow GTP hydrolysis, GTPase activity is stimulated by the 30S ribosomal subunit.</text>
</comment>
<keyword evidence="4 10" id="KW-0699">rRNA-binding</keyword>
<keyword evidence="3 10" id="KW-0479">Metal-binding</keyword>
<dbReference type="Pfam" id="PF12647">
    <property type="entry name" value="RNHCP"/>
    <property type="match status" value="1"/>
</dbReference>
<comment type="subcellular location">
    <subcellularLocation>
        <location evidence="10">Cytoplasm</location>
    </subcellularLocation>
</comment>
<evidence type="ECO:0000259" key="11">
    <source>
        <dbReference type="PROSITE" id="PS50936"/>
    </source>
</evidence>
<name>A0ABS8DE41_9FIRM</name>
<keyword evidence="5 10" id="KW-0547">Nucleotide-binding</keyword>
<comment type="similarity">
    <text evidence="10">Belongs to the TRAFAC class YlqF/YawG GTPase family. RsgA subfamily.</text>
</comment>
<evidence type="ECO:0000313" key="14">
    <source>
        <dbReference type="Proteomes" id="UP001299546"/>
    </source>
</evidence>
<evidence type="ECO:0000256" key="4">
    <source>
        <dbReference type="ARBA" id="ARBA00022730"/>
    </source>
</evidence>
<dbReference type="PANTHER" id="PTHR32120">
    <property type="entry name" value="SMALL RIBOSOMAL SUBUNIT BIOGENESIS GTPASE RSGA"/>
    <property type="match status" value="1"/>
</dbReference>
<dbReference type="HAMAP" id="MF_01820">
    <property type="entry name" value="GTPase_RsgA"/>
    <property type="match status" value="1"/>
</dbReference>
<feature type="binding site" evidence="10">
    <location>
        <position position="288"/>
    </location>
    <ligand>
        <name>Zn(2+)</name>
        <dbReference type="ChEBI" id="CHEBI:29105"/>
    </ligand>
</feature>
<dbReference type="SUPFAM" id="SSF52540">
    <property type="entry name" value="P-loop containing nucleoside triphosphate hydrolases"/>
    <property type="match status" value="1"/>
</dbReference>
<dbReference type="Proteomes" id="UP001299546">
    <property type="component" value="Unassembled WGS sequence"/>
</dbReference>
<dbReference type="EMBL" id="JAJCIS010000002">
    <property type="protein sequence ID" value="MCB7386663.1"/>
    <property type="molecule type" value="Genomic_DNA"/>
</dbReference>
<sequence length="467" mass="51723">MNIASYGLHETMIPENASGIPARITAVYRGRFEIVCENGAGFACLKKASYYSGGEPFPATGDFCMIDWNGSGESRILSTLPRRTYFARLDPSSSGHKEQAVAANFDYVFILQSLDRDFNPRRLERYLTLGWQSGAIPVVVLTKADQCTDPDSYLHTAKSLAPGVDVLAVSARTGDGLTSLERFLRPGNTIVFLGSSGVGKSSLINALAGEEIMNTGNIREKDGRGRHTTTHRQLLMLHNGAMVIDTPGMRELGIWDAEEGLSQSFGDVEKYLGHCKFSDCRHQTEPGCAIKKAIQNGELAPERWESYLRLHTESEYTDDKAAYLRKKQKKEKNISKILKQRSKTDYRHEPCTESFTCKVCGTLVIPDYAGSSHRNHCPHCLSSLHVDNRPGDRASLCGGIMEPIGVWVRKNGEWALIHRCRTCGALSSNRIAADDNPALLVSIAAKPLAEPPFPLWQLAERREDFIE</sequence>
<dbReference type="InterPro" id="IPR024439">
    <property type="entry name" value="RNHCP"/>
</dbReference>
<feature type="binding site" evidence="10">
    <location>
        <begin position="142"/>
        <end position="145"/>
    </location>
    <ligand>
        <name>GTP</name>
        <dbReference type="ChEBI" id="CHEBI:37565"/>
    </ligand>
</feature>
<evidence type="ECO:0000256" key="7">
    <source>
        <dbReference type="ARBA" id="ARBA00022833"/>
    </source>
</evidence>
<reference evidence="13 14" key="1">
    <citation type="submission" date="2021-10" db="EMBL/GenBank/DDBJ databases">
        <title>Collection of gut derived symbiotic bacterial strains cultured from healthy donors.</title>
        <authorList>
            <person name="Lin H."/>
            <person name="Littmann E."/>
            <person name="Kohout C."/>
            <person name="Pamer E.G."/>
        </authorList>
    </citation>
    <scope>NUCLEOTIDE SEQUENCE [LARGE SCALE GENOMIC DNA]</scope>
    <source>
        <strain evidence="13 14">DFI.1.165</strain>
    </source>
</reference>
<feature type="binding site" evidence="10">
    <location>
        <position position="280"/>
    </location>
    <ligand>
        <name>Zn(2+)</name>
        <dbReference type="ChEBI" id="CHEBI:29105"/>
    </ligand>
</feature>
<dbReference type="InterPro" id="IPR030378">
    <property type="entry name" value="G_CP_dom"/>
</dbReference>
<gene>
    <name evidence="10 13" type="primary">rsgA</name>
    <name evidence="13" type="ORF">LIZ65_05130</name>
</gene>
<keyword evidence="9 10" id="KW-0342">GTP-binding</keyword>
<dbReference type="EC" id="3.6.1.-" evidence="10"/>
<dbReference type="Gene3D" id="1.10.40.50">
    <property type="entry name" value="Probable gtpase engc, domain 3"/>
    <property type="match status" value="1"/>
</dbReference>
<evidence type="ECO:0000256" key="3">
    <source>
        <dbReference type="ARBA" id="ARBA00022723"/>
    </source>
</evidence>
<accession>A0ABS8DE41</accession>
<feature type="binding site" evidence="10">
    <location>
        <begin position="194"/>
        <end position="202"/>
    </location>
    <ligand>
        <name>GTP</name>
        <dbReference type="ChEBI" id="CHEBI:37565"/>
    </ligand>
</feature>
<evidence type="ECO:0000259" key="12">
    <source>
        <dbReference type="PROSITE" id="PS51721"/>
    </source>
</evidence>
<keyword evidence="7 10" id="KW-0862">Zinc</keyword>
<feature type="domain" description="CP-type G" evidence="12">
    <location>
        <begin position="95"/>
        <end position="252"/>
    </location>
</feature>
<dbReference type="PROSITE" id="PS50936">
    <property type="entry name" value="ENGC_GTPASE"/>
    <property type="match status" value="1"/>
</dbReference>
<dbReference type="Pfam" id="PF03193">
    <property type="entry name" value="RsgA_GTPase"/>
    <property type="match status" value="1"/>
</dbReference>
<feature type="binding site" evidence="10">
    <location>
        <position position="282"/>
    </location>
    <ligand>
        <name>Zn(2+)</name>
        <dbReference type="ChEBI" id="CHEBI:29105"/>
    </ligand>
</feature>
<evidence type="ECO:0000256" key="5">
    <source>
        <dbReference type="ARBA" id="ARBA00022741"/>
    </source>
</evidence>
<feature type="binding site" evidence="10">
    <location>
        <position position="275"/>
    </location>
    <ligand>
        <name>Zn(2+)</name>
        <dbReference type="ChEBI" id="CHEBI:29105"/>
    </ligand>
</feature>
<dbReference type="InterPro" id="IPR027417">
    <property type="entry name" value="P-loop_NTPase"/>
</dbReference>
<dbReference type="InterPro" id="IPR010914">
    <property type="entry name" value="RsgA_GTPase_dom"/>
</dbReference>
<dbReference type="CDD" id="cd01854">
    <property type="entry name" value="YjeQ_EngC"/>
    <property type="match status" value="1"/>
</dbReference>
<evidence type="ECO:0000256" key="9">
    <source>
        <dbReference type="ARBA" id="ARBA00023134"/>
    </source>
</evidence>
<dbReference type="InterPro" id="IPR004881">
    <property type="entry name" value="Ribosome_biogen_GTPase_RsgA"/>
</dbReference>
<keyword evidence="1 10" id="KW-0963">Cytoplasm</keyword>
<proteinExistence type="inferred from homology"/>
<protein>
    <recommendedName>
        <fullName evidence="10">Small ribosomal subunit biogenesis GTPase RsgA</fullName>
        <ecNumber evidence="10">3.6.1.-</ecNumber>
    </recommendedName>
</protein>
<comment type="subunit">
    <text evidence="10">Monomer. Associates with 30S ribosomal subunit, binds 16S rRNA.</text>
</comment>
<dbReference type="PROSITE" id="PS00028">
    <property type="entry name" value="ZINC_FINGER_C2H2_1"/>
    <property type="match status" value="1"/>
</dbReference>
<dbReference type="NCBIfam" id="TIGR00157">
    <property type="entry name" value="ribosome small subunit-dependent GTPase A"/>
    <property type="match status" value="1"/>
</dbReference>
<evidence type="ECO:0000256" key="8">
    <source>
        <dbReference type="ARBA" id="ARBA00022884"/>
    </source>
</evidence>
<evidence type="ECO:0000313" key="13">
    <source>
        <dbReference type="EMBL" id="MCB7386663.1"/>
    </source>
</evidence>
<dbReference type="Gene3D" id="3.40.50.300">
    <property type="entry name" value="P-loop containing nucleotide triphosphate hydrolases"/>
    <property type="match status" value="1"/>
</dbReference>
<dbReference type="PROSITE" id="PS51721">
    <property type="entry name" value="G_CP"/>
    <property type="match status" value="1"/>
</dbReference>
<dbReference type="RefSeq" id="WP_066736552.1">
    <property type="nucleotide sequence ID" value="NZ_JAJCIQ010000002.1"/>
</dbReference>
<organism evidence="13 14">
    <name type="scientific">Bariatricus massiliensis</name>
    <dbReference type="NCBI Taxonomy" id="1745713"/>
    <lineage>
        <taxon>Bacteria</taxon>
        <taxon>Bacillati</taxon>
        <taxon>Bacillota</taxon>
        <taxon>Clostridia</taxon>
        <taxon>Lachnospirales</taxon>
        <taxon>Lachnospiraceae</taxon>
        <taxon>Bariatricus</taxon>
    </lineage>
</organism>
<dbReference type="InterPro" id="IPR013087">
    <property type="entry name" value="Znf_C2H2_type"/>
</dbReference>
<feature type="domain" description="EngC GTPase" evidence="11">
    <location>
        <begin position="103"/>
        <end position="250"/>
    </location>
</feature>
<evidence type="ECO:0000256" key="6">
    <source>
        <dbReference type="ARBA" id="ARBA00022801"/>
    </source>
</evidence>
<evidence type="ECO:0000256" key="1">
    <source>
        <dbReference type="ARBA" id="ARBA00022490"/>
    </source>
</evidence>
<keyword evidence="14" id="KW-1185">Reference proteome</keyword>
<keyword evidence="8 10" id="KW-0694">RNA-binding</keyword>
<comment type="cofactor">
    <cofactor evidence="10">
        <name>Zn(2+)</name>
        <dbReference type="ChEBI" id="CHEBI:29105"/>
    </cofactor>
    <text evidence="10">Binds 1 zinc ion per subunit.</text>
</comment>